<dbReference type="Pfam" id="PF12833">
    <property type="entry name" value="HTH_18"/>
    <property type="match status" value="1"/>
</dbReference>
<dbReference type="PROSITE" id="PS01124">
    <property type="entry name" value="HTH_ARAC_FAMILY_2"/>
    <property type="match status" value="1"/>
</dbReference>
<dbReference type="GO" id="GO:0003700">
    <property type="term" value="F:DNA-binding transcription factor activity"/>
    <property type="evidence" value="ECO:0007669"/>
    <property type="project" value="InterPro"/>
</dbReference>
<evidence type="ECO:0000256" key="3">
    <source>
        <dbReference type="ARBA" id="ARBA00023163"/>
    </source>
</evidence>
<name>A0A926EJL4_9FIRM</name>
<reference evidence="5" key="1">
    <citation type="submission" date="2020-08" db="EMBL/GenBank/DDBJ databases">
        <title>Genome public.</title>
        <authorList>
            <person name="Liu C."/>
            <person name="Sun Q."/>
        </authorList>
    </citation>
    <scope>NUCLEOTIDE SEQUENCE</scope>
    <source>
        <strain evidence="5">NSJ-12</strain>
    </source>
</reference>
<dbReference type="AlphaFoldDB" id="A0A926EJL4"/>
<dbReference type="SUPFAM" id="SSF46689">
    <property type="entry name" value="Homeodomain-like"/>
    <property type="match status" value="1"/>
</dbReference>
<dbReference type="InterPro" id="IPR037923">
    <property type="entry name" value="HTH-like"/>
</dbReference>
<dbReference type="PANTHER" id="PTHR43280">
    <property type="entry name" value="ARAC-FAMILY TRANSCRIPTIONAL REGULATOR"/>
    <property type="match status" value="1"/>
</dbReference>
<keyword evidence="6" id="KW-1185">Reference proteome</keyword>
<dbReference type="Pfam" id="PF02311">
    <property type="entry name" value="AraC_binding"/>
    <property type="match status" value="1"/>
</dbReference>
<gene>
    <name evidence="5" type="ORF">H8718_08570</name>
</gene>
<dbReference type="RefSeq" id="WP_249332587.1">
    <property type="nucleotide sequence ID" value="NZ_JACRSY010000011.1"/>
</dbReference>
<protein>
    <submittedName>
        <fullName evidence="5">AraC family transcriptional regulator</fullName>
    </submittedName>
</protein>
<dbReference type="Gene3D" id="2.60.120.10">
    <property type="entry name" value="Jelly Rolls"/>
    <property type="match status" value="1"/>
</dbReference>
<feature type="domain" description="HTH araC/xylS-type" evidence="4">
    <location>
        <begin position="189"/>
        <end position="287"/>
    </location>
</feature>
<organism evidence="5 6">
    <name type="scientific">Zhenhengia yiwuensis</name>
    <dbReference type="NCBI Taxonomy" id="2763666"/>
    <lineage>
        <taxon>Bacteria</taxon>
        <taxon>Bacillati</taxon>
        <taxon>Bacillota</taxon>
        <taxon>Clostridia</taxon>
        <taxon>Lachnospirales</taxon>
        <taxon>Lachnospiraceae</taxon>
        <taxon>Zhenhengia</taxon>
    </lineage>
</organism>
<accession>A0A926EJL4</accession>
<dbReference type="SUPFAM" id="SSF51215">
    <property type="entry name" value="Regulatory protein AraC"/>
    <property type="match status" value="1"/>
</dbReference>
<evidence type="ECO:0000256" key="2">
    <source>
        <dbReference type="ARBA" id="ARBA00023125"/>
    </source>
</evidence>
<evidence type="ECO:0000259" key="4">
    <source>
        <dbReference type="PROSITE" id="PS01124"/>
    </source>
</evidence>
<proteinExistence type="predicted"/>
<keyword evidence="1" id="KW-0805">Transcription regulation</keyword>
<sequence length="306" mass="35094">MTYISTKLRQPIRITDIITIHYFEYMKNFYFPGESHNFWEMLCVDKGEVEVQTDHKTYTLKRGQMIFHKPMEFHAIKALGKAAPNLIAISFKSPSTQMSFFNNKVFSLNTVEKILISKIISEAKSAFSTPLNVPSIEQVERSDTALFGAEQLIKIYLEELLIALIRKETHTPPLKHAPFSKTSKANTFESITNYLEAHICEMLTVETICNDNLISRSCLQSLFHERANRGVIDYFHNLKINLAKQLIREGNLNFTQIADFLSYSSIGHFSNQFKKFTQMSPSEYASSIKLLSENTANSFSQIFVSE</sequence>
<keyword evidence="3" id="KW-0804">Transcription</keyword>
<keyword evidence="2" id="KW-0238">DNA-binding</keyword>
<evidence type="ECO:0000313" key="6">
    <source>
        <dbReference type="Proteomes" id="UP000655830"/>
    </source>
</evidence>
<dbReference type="InterPro" id="IPR009057">
    <property type="entry name" value="Homeodomain-like_sf"/>
</dbReference>
<dbReference type="PANTHER" id="PTHR43280:SF28">
    <property type="entry name" value="HTH-TYPE TRANSCRIPTIONAL ACTIVATOR RHAS"/>
    <property type="match status" value="1"/>
</dbReference>
<evidence type="ECO:0000256" key="1">
    <source>
        <dbReference type="ARBA" id="ARBA00023015"/>
    </source>
</evidence>
<dbReference type="InterPro" id="IPR014710">
    <property type="entry name" value="RmlC-like_jellyroll"/>
</dbReference>
<dbReference type="InterPro" id="IPR003313">
    <property type="entry name" value="AraC-bd"/>
</dbReference>
<dbReference type="Gene3D" id="1.10.10.60">
    <property type="entry name" value="Homeodomain-like"/>
    <property type="match status" value="1"/>
</dbReference>
<dbReference type="SMART" id="SM00342">
    <property type="entry name" value="HTH_ARAC"/>
    <property type="match status" value="1"/>
</dbReference>
<dbReference type="Proteomes" id="UP000655830">
    <property type="component" value="Unassembled WGS sequence"/>
</dbReference>
<comment type="caution">
    <text evidence="5">The sequence shown here is derived from an EMBL/GenBank/DDBJ whole genome shotgun (WGS) entry which is preliminary data.</text>
</comment>
<dbReference type="GO" id="GO:0043565">
    <property type="term" value="F:sequence-specific DNA binding"/>
    <property type="evidence" value="ECO:0007669"/>
    <property type="project" value="InterPro"/>
</dbReference>
<dbReference type="EMBL" id="JACRSY010000011">
    <property type="protein sequence ID" value="MBC8579582.1"/>
    <property type="molecule type" value="Genomic_DNA"/>
</dbReference>
<evidence type="ECO:0000313" key="5">
    <source>
        <dbReference type="EMBL" id="MBC8579582.1"/>
    </source>
</evidence>
<dbReference type="InterPro" id="IPR018060">
    <property type="entry name" value="HTH_AraC"/>
</dbReference>